<dbReference type="Proteomes" id="UP000499080">
    <property type="component" value="Unassembled WGS sequence"/>
</dbReference>
<dbReference type="EMBL" id="BGPR01005050">
    <property type="protein sequence ID" value="GBN06303.1"/>
    <property type="molecule type" value="Genomic_DNA"/>
</dbReference>
<accession>A0A4Y2KXR3</accession>
<evidence type="ECO:0000256" key="1">
    <source>
        <dbReference type="SAM" id="MobiDB-lite"/>
    </source>
</evidence>
<dbReference type="AlphaFoldDB" id="A0A4Y2KXR3"/>
<keyword evidence="3" id="KW-1185">Reference proteome</keyword>
<gene>
    <name evidence="2" type="ORF">AVEN_175621_1</name>
</gene>
<feature type="region of interest" description="Disordered" evidence="1">
    <location>
        <begin position="1"/>
        <end position="31"/>
    </location>
</feature>
<sequence length="113" mass="12910">MDADEQHPTLPNPSKMLAARENRESDMRFETKPQLKEPVSCLAITTNADLSYGCVMNGEIERFQYQLERVFCHEGNHFSGAICETLVQISLGCGKEFLWQFVGEEWLVVSCFM</sequence>
<name>A0A4Y2KXR3_ARAVE</name>
<evidence type="ECO:0000313" key="2">
    <source>
        <dbReference type="EMBL" id="GBN06303.1"/>
    </source>
</evidence>
<protein>
    <submittedName>
        <fullName evidence="2">Uncharacterized protein</fullName>
    </submittedName>
</protein>
<organism evidence="2 3">
    <name type="scientific">Araneus ventricosus</name>
    <name type="common">Orbweaver spider</name>
    <name type="synonym">Epeira ventricosa</name>
    <dbReference type="NCBI Taxonomy" id="182803"/>
    <lineage>
        <taxon>Eukaryota</taxon>
        <taxon>Metazoa</taxon>
        <taxon>Ecdysozoa</taxon>
        <taxon>Arthropoda</taxon>
        <taxon>Chelicerata</taxon>
        <taxon>Arachnida</taxon>
        <taxon>Araneae</taxon>
        <taxon>Araneomorphae</taxon>
        <taxon>Entelegynae</taxon>
        <taxon>Araneoidea</taxon>
        <taxon>Araneidae</taxon>
        <taxon>Araneus</taxon>
    </lineage>
</organism>
<reference evidence="2 3" key="1">
    <citation type="journal article" date="2019" name="Sci. Rep.">
        <title>Orb-weaving spider Araneus ventricosus genome elucidates the spidroin gene catalogue.</title>
        <authorList>
            <person name="Kono N."/>
            <person name="Nakamura H."/>
            <person name="Ohtoshi R."/>
            <person name="Moran D.A.P."/>
            <person name="Shinohara A."/>
            <person name="Yoshida Y."/>
            <person name="Fujiwara M."/>
            <person name="Mori M."/>
            <person name="Tomita M."/>
            <person name="Arakawa K."/>
        </authorList>
    </citation>
    <scope>NUCLEOTIDE SEQUENCE [LARGE SCALE GENOMIC DNA]</scope>
</reference>
<evidence type="ECO:0000313" key="3">
    <source>
        <dbReference type="Proteomes" id="UP000499080"/>
    </source>
</evidence>
<feature type="compositionally biased region" description="Basic and acidic residues" evidence="1">
    <location>
        <begin position="18"/>
        <end position="31"/>
    </location>
</feature>
<proteinExistence type="predicted"/>
<comment type="caution">
    <text evidence="2">The sequence shown here is derived from an EMBL/GenBank/DDBJ whole genome shotgun (WGS) entry which is preliminary data.</text>
</comment>